<evidence type="ECO:0000256" key="4">
    <source>
        <dbReference type="SAM" id="SignalP"/>
    </source>
</evidence>
<proteinExistence type="predicted"/>
<feature type="chain" id="PRO_5027009013" evidence="4">
    <location>
        <begin position="24"/>
        <end position="183"/>
    </location>
</feature>
<reference evidence="6 7" key="1">
    <citation type="submission" date="2020-06" db="EMBL/GenBank/DDBJ databases">
        <authorList>
            <person name="Li R."/>
            <person name="Bekaert M."/>
        </authorList>
    </citation>
    <scope>NUCLEOTIDE SEQUENCE [LARGE SCALE GENOMIC DNA]</scope>
    <source>
        <strain evidence="7">wild</strain>
    </source>
</reference>
<dbReference type="GO" id="GO:0005576">
    <property type="term" value="C:extracellular region"/>
    <property type="evidence" value="ECO:0007669"/>
    <property type="project" value="UniProtKB-SubCell"/>
</dbReference>
<dbReference type="OrthoDB" id="6160752at2759"/>
<feature type="signal peptide" evidence="4">
    <location>
        <begin position="1"/>
        <end position="23"/>
    </location>
</feature>
<evidence type="ECO:0000256" key="3">
    <source>
        <dbReference type="ARBA" id="ARBA00022729"/>
    </source>
</evidence>
<evidence type="ECO:0000313" key="7">
    <source>
        <dbReference type="Proteomes" id="UP000507470"/>
    </source>
</evidence>
<dbReference type="Proteomes" id="UP000507470">
    <property type="component" value="Unassembled WGS sequence"/>
</dbReference>
<dbReference type="SUPFAM" id="SSF49842">
    <property type="entry name" value="TNF-like"/>
    <property type="match status" value="1"/>
</dbReference>
<dbReference type="PANTHER" id="PTHR22923">
    <property type="entry name" value="CEREBELLIN-RELATED"/>
    <property type="match status" value="1"/>
</dbReference>
<sequence length="183" mass="20660">MKIKKMMFTFGFVFVQLMIMATADCSPKLDNAVVEDLLTMLVKYKGPEFRNTRKWRDIPAFTASLLNEKNINAKEIVKFDKVWTNNGNHYDPNTGIFIAPREGLYHVSTTVMSVSGKTVYAHIWQNETRTVGLFPGTGYSEATANIVLLLKKGDKITVRGSGNHPYLYSSSNHYSMFSAYLIA</sequence>
<dbReference type="PRINTS" id="PR00007">
    <property type="entry name" value="COMPLEMNTC1Q"/>
</dbReference>
<dbReference type="PANTHER" id="PTHR22923:SF116">
    <property type="entry name" value="C1Q DOMAIN-CONTAINING PROTEIN"/>
    <property type="match status" value="1"/>
</dbReference>
<dbReference type="EMBL" id="CACVKT020006655">
    <property type="protein sequence ID" value="CAC5402919.1"/>
    <property type="molecule type" value="Genomic_DNA"/>
</dbReference>
<dbReference type="Gene3D" id="2.60.120.40">
    <property type="match status" value="1"/>
</dbReference>
<evidence type="ECO:0000259" key="5">
    <source>
        <dbReference type="PROSITE" id="PS50871"/>
    </source>
</evidence>
<keyword evidence="2" id="KW-0964">Secreted</keyword>
<gene>
    <name evidence="6" type="ORF">MCOR_36848</name>
</gene>
<dbReference type="Pfam" id="PF00386">
    <property type="entry name" value="C1q"/>
    <property type="match status" value="1"/>
</dbReference>
<accession>A0A6J8D4T6</accession>
<evidence type="ECO:0000313" key="6">
    <source>
        <dbReference type="EMBL" id="CAC5402919.1"/>
    </source>
</evidence>
<organism evidence="6 7">
    <name type="scientific">Mytilus coruscus</name>
    <name type="common">Sea mussel</name>
    <dbReference type="NCBI Taxonomy" id="42192"/>
    <lineage>
        <taxon>Eukaryota</taxon>
        <taxon>Metazoa</taxon>
        <taxon>Spiralia</taxon>
        <taxon>Lophotrochozoa</taxon>
        <taxon>Mollusca</taxon>
        <taxon>Bivalvia</taxon>
        <taxon>Autobranchia</taxon>
        <taxon>Pteriomorphia</taxon>
        <taxon>Mytilida</taxon>
        <taxon>Mytiloidea</taxon>
        <taxon>Mytilidae</taxon>
        <taxon>Mytilinae</taxon>
        <taxon>Mytilus</taxon>
    </lineage>
</organism>
<dbReference type="InterPro" id="IPR050822">
    <property type="entry name" value="Cerebellin_Synaptic_Org"/>
</dbReference>
<dbReference type="SMART" id="SM00110">
    <property type="entry name" value="C1Q"/>
    <property type="match status" value="1"/>
</dbReference>
<dbReference type="AlphaFoldDB" id="A0A6J8D4T6"/>
<comment type="subcellular location">
    <subcellularLocation>
        <location evidence="1">Secreted</location>
    </subcellularLocation>
</comment>
<evidence type="ECO:0000256" key="1">
    <source>
        <dbReference type="ARBA" id="ARBA00004613"/>
    </source>
</evidence>
<dbReference type="PROSITE" id="PS50871">
    <property type="entry name" value="C1Q"/>
    <property type="match status" value="1"/>
</dbReference>
<keyword evidence="7" id="KW-1185">Reference proteome</keyword>
<protein>
    <submittedName>
        <fullName evidence="6">C1QL</fullName>
    </submittedName>
</protein>
<dbReference type="InterPro" id="IPR001073">
    <property type="entry name" value="C1q_dom"/>
</dbReference>
<name>A0A6J8D4T6_MYTCO</name>
<evidence type="ECO:0000256" key="2">
    <source>
        <dbReference type="ARBA" id="ARBA00022525"/>
    </source>
</evidence>
<dbReference type="InterPro" id="IPR008983">
    <property type="entry name" value="Tumour_necrosis_fac-like_dom"/>
</dbReference>
<keyword evidence="3 4" id="KW-0732">Signal</keyword>
<feature type="domain" description="C1q" evidence="5">
    <location>
        <begin position="54"/>
        <end position="183"/>
    </location>
</feature>